<evidence type="ECO:0000259" key="1">
    <source>
        <dbReference type="Pfam" id="PF03551"/>
    </source>
</evidence>
<evidence type="ECO:0000259" key="2">
    <source>
        <dbReference type="Pfam" id="PF10400"/>
    </source>
</evidence>
<dbReference type="Proteomes" id="UP000587462">
    <property type="component" value="Unassembled WGS sequence"/>
</dbReference>
<feature type="domain" description="Transcription regulator PadR C-terminal" evidence="2">
    <location>
        <begin position="90"/>
        <end position="169"/>
    </location>
</feature>
<name>A0A7Y7B0G7_STRMO</name>
<feature type="domain" description="Transcription regulator PadR N-terminal" evidence="1">
    <location>
        <begin position="7"/>
        <end position="77"/>
    </location>
</feature>
<dbReference type="PANTHER" id="PTHR43252">
    <property type="entry name" value="TRANSCRIPTIONAL REGULATOR YQJI"/>
    <property type="match status" value="1"/>
</dbReference>
<comment type="caution">
    <text evidence="3">The sequence shown here is derived from an EMBL/GenBank/DDBJ whole genome shotgun (WGS) entry which is preliminary data.</text>
</comment>
<gene>
    <name evidence="3" type="ORF">HG542_03490</name>
</gene>
<sequence length="180" mass="20115">MSLRHAMLGLLAERPSSGYDLMKRFETSLTNVWPATQSQVYGELGKLAKAGLLEVVAEGPRGRKEYAITPEGRAELRHWLAETRPDRSRRSEMLLRVFFLDLLTPLEAVAYLSTEAERAASLRADLEQVKEQVQWDDGPLSVNGRLALEYGLRLSAMQEEWARWAAEQIGGTQAAEAGKS</sequence>
<dbReference type="InterPro" id="IPR018309">
    <property type="entry name" value="Tscrpt_reg_PadR_C"/>
</dbReference>
<dbReference type="Pfam" id="PF10400">
    <property type="entry name" value="Vir_act_alpha_C"/>
    <property type="match status" value="1"/>
</dbReference>
<dbReference type="InterPro" id="IPR036388">
    <property type="entry name" value="WH-like_DNA-bd_sf"/>
</dbReference>
<accession>A0A7Y7B0G7</accession>
<evidence type="ECO:0000313" key="3">
    <source>
        <dbReference type="EMBL" id="NVK76717.1"/>
    </source>
</evidence>
<proteinExistence type="predicted"/>
<dbReference type="Pfam" id="PF03551">
    <property type="entry name" value="PadR"/>
    <property type="match status" value="1"/>
</dbReference>
<keyword evidence="4" id="KW-1185">Reference proteome</keyword>
<dbReference type="PANTHER" id="PTHR43252:SF2">
    <property type="entry name" value="TRANSCRIPTION REGULATOR, PADR-LIKE FAMILY"/>
    <property type="match status" value="1"/>
</dbReference>
<reference evidence="3 4" key="1">
    <citation type="submission" date="2020-04" db="EMBL/GenBank/DDBJ databases">
        <title>Draft Genome Sequence of Streptomyces morookaense DSM 40503, an 8-azaguanine-producing strain.</title>
        <authorList>
            <person name="Qi J."/>
            <person name="Gao J.-M."/>
        </authorList>
    </citation>
    <scope>NUCLEOTIDE SEQUENCE [LARGE SCALE GENOMIC DNA]</scope>
    <source>
        <strain evidence="3 4">DSM 40503</strain>
    </source>
</reference>
<organism evidence="3 4">
    <name type="scientific">Streptomyces morookaense</name>
    <name type="common">Streptoverticillium morookaense</name>
    <dbReference type="NCBI Taxonomy" id="1970"/>
    <lineage>
        <taxon>Bacteria</taxon>
        <taxon>Bacillati</taxon>
        <taxon>Actinomycetota</taxon>
        <taxon>Actinomycetes</taxon>
        <taxon>Kitasatosporales</taxon>
        <taxon>Streptomycetaceae</taxon>
        <taxon>Streptomyces</taxon>
    </lineage>
</organism>
<dbReference type="SUPFAM" id="SSF46785">
    <property type="entry name" value="Winged helix' DNA-binding domain"/>
    <property type="match status" value="1"/>
</dbReference>
<dbReference type="EMBL" id="JABBXF010000006">
    <property type="protein sequence ID" value="NVK76717.1"/>
    <property type="molecule type" value="Genomic_DNA"/>
</dbReference>
<dbReference type="InterPro" id="IPR036390">
    <property type="entry name" value="WH_DNA-bd_sf"/>
</dbReference>
<evidence type="ECO:0000313" key="4">
    <source>
        <dbReference type="Proteomes" id="UP000587462"/>
    </source>
</evidence>
<protein>
    <submittedName>
        <fullName evidence="3">PadR family transcriptional regulator</fullName>
    </submittedName>
</protein>
<dbReference type="Gene3D" id="1.10.10.10">
    <property type="entry name" value="Winged helix-like DNA-binding domain superfamily/Winged helix DNA-binding domain"/>
    <property type="match status" value="1"/>
</dbReference>
<dbReference type="InterPro" id="IPR005149">
    <property type="entry name" value="Tscrpt_reg_PadR_N"/>
</dbReference>
<dbReference type="RefSeq" id="WP_171078515.1">
    <property type="nucleotide sequence ID" value="NZ_BNBU01000004.1"/>
</dbReference>
<dbReference type="AlphaFoldDB" id="A0A7Y7B0G7"/>